<evidence type="ECO:0000313" key="3">
    <source>
        <dbReference type="Proteomes" id="UP000594260"/>
    </source>
</evidence>
<dbReference type="Proteomes" id="UP000594260">
    <property type="component" value="Unplaced"/>
</dbReference>
<dbReference type="GeneID" id="111245532"/>
<protein>
    <submittedName>
        <fullName evidence="2">Uncharacterized protein</fullName>
    </submittedName>
</protein>
<dbReference type="AlphaFoldDB" id="A0A7M7JBU6"/>
<accession>A0A7M7JBU6</accession>
<feature type="region of interest" description="Disordered" evidence="1">
    <location>
        <begin position="98"/>
        <end position="119"/>
    </location>
</feature>
<dbReference type="EnsemblMetazoa" id="XM_022794010">
    <property type="protein sequence ID" value="XP_022649745"/>
    <property type="gene ID" value="LOC111245532"/>
</dbReference>
<keyword evidence="3" id="KW-1185">Reference proteome</keyword>
<name>A0A7M7JBU6_VARDE</name>
<evidence type="ECO:0000313" key="2">
    <source>
        <dbReference type="EnsemblMetazoa" id="XP_022649745"/>
    </source>
</evidence>
<proteinExistence type="predicted"/>
<sequence>MPVGRVVVRGIAVLTADGFTISNKASPTVIPSNVGGIVDGVPALKSSFVLDCVYELVPSGGHDNSTLKNVSESMTLSPLSALAVSTVTSPRQIVSSVRQKGGNVTNVSDSTPFSSLDKKRTNSENRSVVPRVVKWFRNAESTPFYQWIPAARSRLFHHAYKDLLDPLYKHSDQPANMFRAVRIIRPVKELSGKFSCEVESDDVEENEVEEHEEQTATHELLIYDAPVDFELHLSLALRQLRCGAWTSEEPTSIAIKLFRQDYDMWQMPLGHRMDLNLTSKLSRSSQIPINGETSQTNPFEPLQGLRTRMISGNHGRLVRLEAIARLGAEDVKHLEIDTSRTFVCEISYNRLQRSFNIANLPNSHGLPKLALDHVFQRSVRILNESPLSNTDYENTVEGQNHEPFWRVWSAAVTSGAQSPSSSVPSQGETVTSLLLLVWCLHPL</sequence>
<dbReference type="RefSeq" id="XP_022649745.1">
    <property type="nucleotide sequence ID" value="XM_022794010.1"/>
</dbReference>
<reference evidence="2" key="1">
    <citation type="submission" date="2021-01" db="UniProtKB">
        <authorList>
            <consortium name="EnsemblMetazoa"/>
        </authorList>
    </citation>
    <scope>IDENTIFICATION</scope>
</reference>
<feature type="compositionally biased region" description="Polar residues" evidence="1">
    <location>
        <begin position="98"/>
        <end position="114"/>
    </location>
</feature>
<evidence type="ECO:0000256" key="1">
    <source>
        <dbReference type="SAM" id="MobiDB-lite"/>
    </source>
</evidence>
<organism evidence="2 3">
    <name type="scientific">Varroa destructor</name>
    <name type="common">Honeybee mite</name>
    <dbReference type="NCBI Taxonomy" id="109461"/>
    <lineage>
        <taxon>Eukaryota</taxon>
        <taxon>Metazoa</taxon>
        <taxon>Ecdysozoa</taxon>
        <taxon>Arthropoda</taxon>
        <taxon>Chelicerata</taxon>
        <taxon>Arachnida</taxon>
        <taxon>Acari</taxon>
        <taxon>Parasitiformes</taxon>
        <taxon>Mesostigmata</taxon>
        <taxon>Gamasina</taxon>
        <taxon>Dermanyssoidea</taxon>
        <taxon>Varroidae</taxon>
        <taxon>Varroa</taxon>
    </lineage>
</organism>